<keyword evidence="1" id="KW-0812">Transmembrane</keyword>
<keyword evidence="3" id="KW-1185">Reference proteome</keyword>
<dbReference type="EMBL" id="CADIKL010000011">
    <property type="protein sequence ID" value="CAB3788844.1"/>
    <property type="molecule type" value="Genomic_DNA"/>
</dbReference>
<gene>
    <name evidence="2" type="ORF">LMG28688_02769</name>
</gene>
<proteinExistence type="predicted"/>
<name>A0A6J5FZB8_9BURK</name>
<dbReference type="RefSeq" id="WP_129563678.1">
    <property type="nucleotide sequence ID" value="NZ_CADIKL010000011.1"/>
</dbReference>
<dbReference type="AlphaFoldDB" id="A0A6J5FZB8"/>
<feature type="transmembrane region" description="Helical" evidence="1">
    <location>
        <begin position="58"/>
        <end position="82"/>
    </location>
</feature>
<reference evidence="2 3" key="1">
    <citation type="submission" date="2020-04" db="EMBL/GenBank/DDBJ databases">
        <authorList>
            <person name="De Canck E."/>
        </authorList>
    </citation>
    <scope>NUCLEOTIDE SEQUENCE [LARGE SCALE GENOMIC DNA]</scope>
    <source>
        <strain evidence="2 3">LMG 28688</strain>
    </source>
</reference>
<feature type="transmembrane region" description="Helical" evidence="1">
    <location>
        <begin position="20"/>
        <end position="38"/>
    </location>
</feature>
<feature type="transmembrane region" description="Helical" evidence="1">
    <location>
        <begin position="94"/>
        <end position="114"/>
    </location>
</feature>
<accession>A0A6J5FZB8</accession>
<evidence type="ECO:0000313" key="3">
    <source>
        <dbReference type="Proteomes" id="UP000494119"/>
    </source>
</evidence>
<organism evidence="2 3">
    <name type="scientific">Paraburkholderia caffeinitolerans</name>
    <dbReference type="NCBI Taxonomy" id="1723730"/>
    <lineage>
        <taxon>Bacteria</taxon>
        <taxon>Pseudomonadati</taxon>
        <taxon>Pseudomonadota</taxon>
        <taxon>Betaproteobacteria</taxon>
        <taxon>Burkholderiales</taxon>
        <taxon>Burkholderiaceae</taxon>
        <taxon>Paraburkholderia</taxon>
    </lineage>
</organism>
<keyword evidence="1" id="KW-1133">Transmembrane helix</keyword>
<evidence type="ECO:0000313" key="2">
    <source>
        <dbReference type="EMBL" id="CAB3788844.1"/>
    </source>
</evidence>
<evidence type="ECO:0000256" key="1">
    <source>
        <dbReference type="SAM" id="Phobius"/>
    </source>
</evidence>
<protein>
    <submittedName>
        <fullName evidence="2">Uncharacterized protein</fullName>
    </submittedName>
</protein>
<keyword evidence="1" id="KW-0472">Membrane</keyword>
<sequence>MRATHHFNIELRHATVPTYVVSYVFPIILLMYEFHRVGRWIYDYGMHFSNFRSMGYEFLLMLVFVGVQAVVGGIFLTGASIGRHHDFRHRVSNLLAGLSYSMAVIAFDLALQYAL</sequence>
<dbReference type="Proteomes" id="UP000494119">
    <property type="component" value="Unassembled WGS sequence"/>
</dbReference>